<dbReference type="OrthoDB" id="9758038at2"/>
<keyword evidence="1 7" id="KW-0808">Transferase</keyword>
<keyword evidence="5 7" id="KW-0460">Magnesium</keyword>
<dbReference type="PROSITE" id="PS51831">
    <property type="entry name" value="HD"/>
    <property type="match status" value="1"/>
</dbReference>
<dbReference type="InterPro" id="IPR013546">
    <property type="entry name" value="PII_UdlTrfase/GS_AdlTrfase"/>
</dbReference>
<keyword evidence="3" id="KW-0677">Repeat</keyword>
<keyword evidence="4 7" id="KW-0378">Hydrolase</keyword>
<gene>
    <name evidence="7" type="primary">glnD</name>
    <name evidence="10" type="ordered locus">Francci3_0420</name>
</gene>
<dbReference type="EC" id="2.7.7.59" evidence="7"/>
<evidence type="ECO:0000256" key="7">
    <source>
        <dbReference type="HAMAP-Rule" id="MF_00277"/>
    </source>
</evidence>
<dbReference type="EMBL" id="CP000249">
    <property type="protein sequence ID" value="ABD09807.1"/>
    <property type="molecule type" value="Genomic_DNA"/>
</dbReference>
<comment type="caution">
    <text evidence="7">Lacks conserved residue(s) required for the propagation of feature annotation.</text>
</comment>
<feature type="domain" description="ACT" evidence="8">
    <location>
        <begin position="591"/>
        <end position="667"/>
    </location>
</feature>
<dbReference type="Gene3D" id="1.10.3090.10">
    <property type="entry name" value="cca-adding enzyme, domain 2"/>
    <property type="match status" value="1"/>
</dbReference>
<protein>
    <recommendedName>
        <fullName evidence="7">Bifunctional uridylyltransferase/uridylyl-removing enzyme</fullName>
        <shortName evidence="7">UTase/UR</shortName>
    </recommendedName>
    <alternativeName>
        <fullName evidence="7">Bifunctional [protein-PII] modification enzyme</fullName>
    </alternativeName>
    <alternativeName>
        <fullName evidence="7">Bifunctional nitrogen sensor protein</fullName>
    </alternativeName>
    <domain>
        <recommendedName>
            <fullName evidence="7">[Protein-PII] uridylyltransferase</fullName>
            <shortName evidence="7">PII uridylyltransferase</shortName>
            <shortName evidence="7">UTase</shortName>
            <ecNumber evidence="7">2.7.7.59</ecNumber>
        </recommendedName>
    </domain>
    <domain>
        <recommendedName>
            <fullName evidence="7">[Protein-PII]-UMP uridylyl-removing enzyme</fullName>
            <shortName evidence="7">UR</shortName>
            <ecNumber evidence="7">3.1.4.-</ecNumber>
        </recommendedName>
    </domain>
</protein>
<accession>Q2JFY5</accession>
<comment type="similarity">
    <text evidence="7">Belongs to the GlnD family.</text>
</comment>
<comment type="domain">
    <text evidence="7">Has four distinct domains: an N-terminal nucleotidyltransferase (NT) domain responsible for UTase activity, a central HD domain that encodes UR activity, and two C-terminal ACT domains that seem to have a role in glutamine sensing.</text>
</comment>
<keyword evidence="2 7" id="KW-0548">Nucleotidyltransferase</keyword>
<evidence type="ECO:0000313" key="11">
    <source>
        <dbReference type="Proteomes" id="UP000001937"/>
    </source>
</evidence>
<dbReference type="HAMAP" id="MF_00277">
    <property type="entry name" value="PII_uridylyl_transf"/>
    <property type="match status" value="1"/>
</dbReference>
<keyword evidence="7" id="KW-0535">Nitrogen fixation</keyword>
<dbReference type="InterPro" id="IPR002912">
    <property type="entry name" value="ACT_dom"/>
</dbReference>
<dbReference type="EC" id="3.1.4.-" evidence="7"/>
<organism evidence="10 11">
    <name type="scientific">Frankia casuarinae (strain DSM 45818 / CECT 9043 / HFP020203 / CcI3)</name>
    <dbReference type="NCBI Taxonomy" id="106370"/>
    <lineage>
        <taxon>Bacteria</taxon>
        <taxon>Bacillati</taxon>
        <taxon>Actinomycetota</taxon>
        <taxon>Actinomycetes</taxon>
        <taxon>Frankiales</taxon>
        <taxon>Frankiaceae</taxon>
        <taxon>Frankia</taxon>
    </lineage>
</organism>
<dbReference type="Pfam" id="PF08335">
    <property type="entry name" value="GlnD_UR_UTase"/>
    <property type="match status" value="1"/>
</dbReference>
<dbReference type="Pfam" id="PF01966">
    <property type="entry name" value="HD"/>
    <property type="match status" value="1"/>
</dbReference>
<sequence length="785" mass="83947">MTDRLEILKGRSEHLPTATGPRLRRILTDLADDALVDLFGDPGPGIALVAVGGYGRAEPAFGSDLDLVLVHDGKRNDISAVADAVWYPLWDSGVGLDHSVRTVDEAIMVADGNLKAALGLLDARHVAGDATLATQLAQRARARWRSHAPKRLPELAEAVAERATRLGEVAFLLEPDLKESRGGLRDVHALHALAAAWVAESPPARVIAAGQVLLDARGEIRRLSRGRAHDRLLLQDSESLATMLGYADAFALAHAVADAGRAISWTWDTTWYRVAAGLRSVARWRGGGRRPARRPLGEGVVDQDGEVQLARDVDPAKDPVLVLRAAAAAARSGLPLGRYAVDRLAREAPPMPDPWPDAARDALVALLATGDAAVGVLESLDQVGLLVRLIPEWAAVRSRPQRNPYHRYTVDRHLMEAAARAAAHTREVDRPDLLLLGALLHDIGKGFPGDHTDAGIVQIERIGPRLGLPPEDVDVLVAMVRHHLLLGEAATRRDIDDPGTIASVAASAGSVRILTLLHRLTEADSRATGPTAWNAWKARLIGDLVERARAVLGGERVPSPPSLDDRQRGLLALPDEHVVQVNPLPDEGMFEIVVVNADHVGLLAIIAGVLALNRLDIRRASARRNGGRALLQAAVAAPHERVPEPARLLADLRAALAGTLDVAGRLAARERDYAGARRWTTPGAPQVIFDDDLGSMTVIEVRAPDQAGVLYRIVRALSGLRLDVATAIVATLGLDVVDAFYVREADGGPVADGGRRREIADAILAALGPMEPIDRAESAGRTTQT</sequence>
<dbReference type="InterPro" id="IPR006674">
    <property type="entry name" value="HD_domain"/>
</dbReference>
<dbReference type="NCBIfam" id="NF002895">
    <property type="entry name" value="PRK03381.1"/>
    <property type="match status" value="1"/>
</dbReference>
<name>Q2JFY5_FRACC</name>
<evidence type="ECO:0000313" key="10">
    <source>
        <dbReference type="EMBL" id="ABD09807.1"/>
    </source>
</evidence>
<dbReference type="SMART" id="SM00471">
    <property type="entry name" value="HDc"/>
    <property type="match status" value="1"/>
</dbReference>
<keyword evidence="11" id="KW-1185">Reference proteome</keyword>
<dbReference type="InterPro" id="IPR045865">
    <property type="entry name" value="ACT-like_dom_sf"/>
</dbReference>
<comment type="activity regulation">
    <text evidence="7">Uridylyltransferase (UTase) activity is inhibited by glutamine, while glutamine activates uridylyl-removing (UR) activity.</text>
</comment>
<dbReference type="InterPro" id="IPR010043">
    <property type="entry name" value="UTase/UR"/>
</dbReference>
<dbReference type="InterPro" id="IPR003607">
    <property type="entry name" value="HD/PDEase_dom"/>
</dbReference>
<dbReference type="SUPFAM" id="SSF109604">
    <property type="entry name" value="HD-domain/PDEase-like"/>
    <property type="match status" value="1"/>
</dbReference>
<dbReference type="CDD" id="cd04899">
    <property type="entry name" value="ACT_ACR-UUR-like_2"/>
    <property type="match status" value="1"/>
</dbReference>
<comment type="catalytic activity">
    <reaction evidence="7">
        <text>[protein-PII]-L-tyrosine + UTP = [protein-PII]-uridylyl-L-tyrosine + diphosphate</text>
        <dbReference type="Rhea" id="RHEA:13673"/>
        <dbReference type="Rhea" id="RHEA-COMP:12147"/>
        <dbReference type="Rhea" id="RHEA-COMP:12148"/>
        <dbReference type="ChEBI" id="CHEBI:33019"/>
        <dbReference type="ChEBI" id="CHEBI:46398"/>
        <dbReference type="ChEBI" id="CHEBI:46858"/>
        <dbReference type="ChEBI" id="CHEBI:90602"/>
        <dbReference type="EC" id="2.7.7.59"/>
    </reaction>
</comment>
<dbReference type="CDD" id="cd05401">
    <property type="entry name" value="NT_GlnE_GlnD_like"/>
    <property type="match status" value="1"/>
</dbReference>
<dbReference type="RefSeq" id="WP_011434885.1">
    <property type="nucleotide sequence ID" value="NC_007777.1"/>
</dbReference>
<evidence type="ECO:0000256" key="6">
    <source>
        <dbReference type="ARBA" id="ARBA00023268"/>
    </source>
</evidence>
<keyword evidence="6 7" id="KW-0511">Multifunctional enzyme</keyword>
<proteinExistence type="inferred from homology"/>
<dbReference type="KEGG" id="fra:Francci3_0420"/>
<dbReference type="HOGENOM" id="CLU_012833_2_0_11"/>
<dbReference type="GO" id="GO:0008773">
    <property type="term" value="F:[protein-PII] uridylyltransferase activity"/>
    <property type="evidence" value="ECO:0007669"/>
    <property type="project" value="UniProtKB-UniRule"/>
</dbReference>
<comment type="function">
    <text evidence="7">Modifies, by uridylylation and deuridylylation, the PII regulatory proteins (GlnB and homologs), in response to the nitrogen status of the cell that GlnD senses through the glutamine level. Under low glutamine levels, catalyzes the conversion of the PII proteins and UTP to PII-UMP and PPi, while under higher glutamine levels, GlnD hydrolyzes PII-UMP to PII and UMP (deuridylylation). Thus, controls uridylylation state and activity of the PII proteins, and plays an important role in the regulation of nitrogen fixation and metabolism.</text>
</comment>
<feature type="domain" description="HD" evidence="9">
    <location>
        <begin position="410"/>
        <end position="520"/>
    </location>
</feature>
<dbReference type="Proteomes" id="UP000001937">
    <property type="component" value="Chromosome"/>
</dbReference>
<dbReference type="PROSITE" id="PS51671">
    <property type="entry name" value="ACT"/>
    <property type="match status" value="2"/>
</dbReference>
<dbReference type="PANTHER" id="PTHR47320:SF1">
    <property type="entry name" value="BIFUNCTIONAL URIDYLYLTRANSFERASE_URIDYLYL-REMOVING ENZYME"/>
    <property type="match status" value="1"/>
</dbReference>
<evidence type="ECO:0000256" key="1">
    <source>
        <dbReference type="ARBA" id="ARBA00022679"/>
    </source>
</evidence>
<dbReference type="AlphaFoldDB" id="Q2JFY5"/>
<feature type="domain" description="ACT" evidence="8">
    <location>
        <begin position="698"/>
        <end position="778"/>
    </location>
</feature>
<dbReference type="PhylomeDB" id="Q2JFY5"/>
<comment type="cofactor">
    <cofactor evidence="7">
        <name>Mg(2+)</name>
        <dbReference type="ChEBI" id="CHEBI:18420"/>
    </cofactor>
</comment>
<dbReference type="GO" id="GO:0008081">
    <property type="term" value="F:phosphoric diester hydrolase activity"/>
    <property type="evidence" value="ECO:0007669"/>
    <property type="project" value="UniProtKB-UniRule"/>
</dbReference>
<dbReference type="InterPro" id="IPR043519">
    <property type="entry name" value="NT_sf"/>
</dbReference>
<evidence type="ECO:0000259" key="9">
    <source>
        <dbReference type="PROSITE" id="PS51831"/>
    </source>
</evidence>
<dbReference type="SUPFAM" id="SSF55021">
    <property type="entry name" value="ACT-like"/>
    <property type="match status" value="2"/>
</dbReference>
<evidence type="ECO:0000256" key="3">
    <source>
        <dbReference type="ARBA" id="ARBA00022737"/>
    </source>
</evidence>
<comment type="catalytic activity">
    <reaction evidence="7">
        <text>[protein-PII]-uridylyl-L-tyrosine + H2O = [protein-PII]-L-tyrosine + UMP + H(+)</text>
        <dbReference type="Rhea" id="RHEA:48600"/>
        <dbReference type="Rhea" id="RHEA-COMP:12147"/>
        <dbReference type="Rhea" id="RHEA-COMP:12148"/>
        <dbReference type="ChEBI" id="CHEBI:15377"/>
        <dbReference type="ChEBI" id="CHEBI:15378"/>
        <dbReference type="ChEBI" id="CHEBI:46858"/>
        <dbReference type="ChEBI" id="CHEBI:57865"/>
        <dbReference type="ChEBI" id="CHEBI:90602"/>
    </reaction>
</comment>
<dbReference type="STRING" id="106370.Francci3_0420"/>
<evidence type="ECO:0000256" key="5">
    <source>
        <dbReference type="ARBA" id="ARBA00022842"/>
    </source>
</evidence>
<dbReference type="SUPFAM" id="SSF81593">
    <property type="entry name" value="Nucleotidyltransferase substrate binding subunit/domain"/>
    <property type="match status" value="1"/>
</dbReference>
<dbReference type="PANTHER" id="PTHR47320">
    <property type="entry name" value="BIFUNCTIONAL URIDYLYLTRANSFERASE/URIDYLYL-REMOVING ENZYME"/>
    <property type="match status" value="1"/>
</dbReference>
<evidence type="ECO:0000256" key="4">
    <source>
        <dbReference type="ARBA" id="ARBA00022801"/>
    </source>
</evidence>
<dbReference type="PIRSF" id="PIRSF006288">
    <property type="entry name" value="PII_uridyltransf"/>
    <property type="match status" value="1"/>
</dbReference>
<dbReference type="SUPFAM" id="SSF81301">
    <property type="entry name" value="Nucleotidyltransferase"/>
    <property type="match status" value="1"/>
</dbReference>
<reference evidence="10 11" key="1">
    <citation type="journal article" date="2007" name="Genome Res.">
        <title>Genome characteristics of facultatively symbiotic Frankia sp. strains reflect host range and host plant biogeography.</title>
        <authorList>
            <person name="Normand P."/>
            <person name="Lapierre P."/>
            <person name="Tisa L.S."/>
            <person name="Gogarten J.P."/>
            <person name="Alloisio N."/>
            <person name="Bagnarol E."/>
            <person name="Bassi C.A."/>
            <person name="Berry A.M."/>
            <person name="Bickhart D.M."/>
            <person name="Choisne N."/>
            <person name="Couloux A."/>
            <person name="Cournoyer B."/>
            <person name="Cruveiller S."/>
            <person name="Daubin V."/>
            <person name="Demange N."/>
            <person name="Francino M.P."/>
            <person name="Goltsman E."/>
            <person name="Huang Y."/>
            <person name="Kopp O.R."/>
            <person name="Labarre L."/>
            <person name="Lapidus A."/>
            <person name="Lavire C."/>
            <person name="Marechal J."/>
            <person name="Martinez M."/>
            <person name="Mastronunzio J.E."/>
            <person name="Mullin B.C."/>
            <person name="Niemann J."/>
            <person name="Pujic P."/>
            <person name="Rawnsley T."/>
            <person name="Rouy Z."/>
            <person name="Schenowitz C."/>
            <person name="Sellstedt A."/>
            <person name="Tavares F."/>
            <person name="Tomkins J.P."/>
            <person name="Vallenet D."/>
            <person name="Valverde C."/>
            <person name="Wall L.G."/>
            <person name="Wang Y."/>
            <person name="Medigue C."/>
            <person name="Benson D.R."/>
        </authorList>
    </citation>
    <scope>NUCLEOTIDE SEQUENCE [LARGE SCALE GENOMIC DNA]</scope>
    <source>
        <strain evidence="11">DSM 45818 / CECT 9043 / CcI3</strain>
    </source>
</reference>
<evidence type="ECO:0000259" key="8">
    <source>
        <dbReference type="PROSITE" id="PS51671"/>
    </source>
</evidence>
<evidence type="ECO:0000256" key="2">
    <source>
        <dbReference type="ARBA" id="ARBA00022695"/>
    </source>
</evidence>
<dbReference type="GO" id="GO:0009399">
    <property type="term" value="P:nitrogen fixation"/>
    <property type="evidence" value="ECO:0007669"/>
    <property type="project" value="UniProtKB-UniRule"/>
</dbReference>
<feature type="region of interest" description="Uridylyltransferase" evidence="7">
    <location>
        <begin position="1"/>
        <end position="295"/>
    </location>
</feature>
<dbReference type="GO" id="GO:0006808">
    <property type="term" value="P:regulation of nitrogen utilization"/>
    <property type="evidence" value="ECO:0007669"/>
    <property type="project" value="UniProtKB-UniRule"/>
</dbReference>
<dbReference type="eggNOG" id="COG2844">
    <property type="taxonomic scope" value="Bacteria"/>
</dbReference>